<dbReference type="EMBL" id="BLAH01000017">
    <property type="protein sequence ID" value="GES35373.1"/>
    <property type="molecule type" value="Genomic_DNA"/>
</dbReference>
<accession>A0ABQ0YFQ9</accession>
<gene>
    <name evidence="3" type="ORF">RAJCM14343_0620</name>
</gene>
<organism evidence="3 4">
    <name type="scientific">Rhodococcus aetherivorans</name>
    <dbReference type="NCBI Taxonomy" id="191292"/>
    <lineage>
        <taxon>Bacteria</taxon>
        <taxon>Bacillati</taxon>
        <taxon>Actinomycetota</taxon>
        <taxon>Actinomycetes</taxon>
        <taxon>Mycobacteriales</taxon>
        <taxon>Nocardiaceae</taxon>
        <taxon>Rhodococcus</taxon>
    </lineage>
</organism>
<feature type="compositionally biased region" description="Low complexity" evidence="1">
    <location>
        <begin position="334"/>
        <end position="346"/>
    </location>
</feature>
<comment type="caution">
    <text evidence="3">The sequence shown here is derived from an EMBL/GenBank/DDBJ whole genome shotgun (WGS) entry which is preliminary data.</text>
</comment>
<evidence type="ECO:0000313" key="3">
    <source>
        <dbReference type="EMBL" id="GES35373.1"/>
    </source>
</evidence>
<protein>
    <recommendedName>
        <fullName evidence="2">GmrSD restriction endonucleases C-terminal domain-containing protein</fullName>
    </recommendedName>
</protein>
<keyword evidence="4" id="KW-1185">Reference proteome</keyword>
<evidence type="ECO:0000256" key="1">
    <source>
        <dbReference type="SAM" id="MobiDB-lite"/>
    </source>
</evidence>
<dbReference type="Pfam" id="PF07510">
    <property type="entry name" value="GmrSD_C"/>
    <property type="match status" value="1"/>
</dbReference>
<dbReference type="PANTHER" id="PTHR24094">
    <property type="entry name" value="SECRETED PROTEIN"/>
    <property type="match status" value="1"/>
</dbReference>
<sequence length="355" mass="38419">MRGGAAFWGLVVAVAIAVSWGWDRIESNAPPAPGSPGRGELEQLLARAAVVPHRPQVPGYERGCGPGEGCVFGEAWSDDHPGPGGRDGCDTRNNVLARDLRDVAFRPGTGDCVVLSGTLTDPYTGARLEFRRAEGRAVQIDHIYPLAAAWDLGAAAWPAERRRQFANDVAYNLIAVDGPANEDKRDHTPAEWLPPAAAYRCWFAGKYLSVAVRYGLPITVADRRALASTISACRARRRGDRPLVGRTHPRIARADARWSRGCRPPAPCPASGRRELAWHSWFRASPRTPACASRCRAARATSAPASTTTSTTNSAWTSCTRRSRRPTCRRQWPGSAASASAGAGCRCRSRKRSFP</sequence>
<reference evidence="3 4" key="1">
    <citation type="journal article" date="2018" name="Biodegradation">
        <title>1,4-Dioxane degradation characteristics of Rhodococcus aetherivorans JCM 14343.</title>
        <authorList>
            <person name="Inoue D."/>
            <person name="Tsunoda T."/>
            <person name="Yamamoto N."/>
            <person name="Ike M."/>
            <person name="Sei K."/>
        </authorList>
    </citation>
    <scope>NUCLEOTIDE SEQUENCE [LARGE SCALE GENOMIC DNA]</scope>
    <source>
        <strain evidence="3 4">JCM 14343</strain>
    </source>
</reference>
<dbReference type="InterPro" id="IPR011089">
    <property type="entry name" value="GmrSD_C"/>
</dbReference>
<evidence type="ECO:0000259" key="2">
    <source>
        <dbReference type="Pfam" id="PF07510"/>
    </source>
</evidence>
<proteinExistence type="predicted"/>
<feature type="domain" description="GmrSD restriction endonucleases C-terminal" evidence="2">
    <location>
        <begin position="90"/>
        <end position="227"/>
    </location>
</feature>
<evidence type="ECO:0000313" key="4">
    <source>
        <dbReference type="Proteomes" id="UP000325466"/>
    </source>
</evidence>
<feature type="region of interest" description="Disordered" evidence="1">
    <location>
        <begin position="326"/>
        <end position="355"/>
    </location>
</feature>
<dbReference type="PANTHER" id="PTHR24094:SF15">
    <property type="entry name" value="AMP-DEPENDENT SYNTHETASE_LIGASE DOMAIN-CONTAINING PROTEIN-RELATED"/>
    <property type="match status" value="1"/>
</dbReference>
<dbReference type="Proteomes" id="UP000325466">
    <property type="component" value="Unassembled WGS sequence"/>
</dbReference>
<name>A0ABQ0YFQ9_9NOCA</name>